<evidence type="ECO:0000256" key="3">
    <source>
        <dbReference type="ARBA" id="ARBA00022737"/>
    </source>
</evidence>
<reference evidence="10 11" key="1">
    <citation type="submission" date="2014-06" db="EMBL/GenBank/DDBJ databases">
        <authorList>
            <person name="Swart Estienne"/>
        </authorList>
    </citation>
    <scope>NUCLEOTIDE SEQUENCE [LARGE SCALE GENOMIC DNA]</scope>
    <source>
        <strain evidence="10 11">130c</strain>
    </source>
</reference>
<evidence type="ECO:0000259" key="9">
    <source>
        <dbReference type="Pfam" id="PF00520"/>
    </source>
</evidence>
<proteinExistence type="predicted"/>
<organism evidence="10 11">
    <name type="scientific">Stylonychia lemnae</name>
    <name type="common">Ciliate</name>
    <dbReference type="NCBI Taxonomy" id="5949"/>
    <lineage>
        <taxon>Eukaryota</taxon>
        <taxon>Sar</taxon>
        <taxon>Alveolata</taxon>
        <taxon>Ciliophora</taxon>
        <taxon>Intramacronucleata</taxon>
        <taxon>Spirotrichea</taxon>
        <taxon>Stichotrichia</taxon>
        <taxon>Sporadotrichida</taxon>
        <taxon>Oxytrichidae</taxon>
        <taxon>Stylonychinae</taxon>
        <taxon>Stylonychia</taxon>
    </lineage>
</organism>
<feature type="transmembrane region" description="Helical" evidence="8">
    <location>
        <begin position="1910"/>
        <end position="1929"/>
    </location>
</feature>
<feature type="compositionally biased region" description="Polar residues" evidence="7">
    <location>
        <begin position="1054"/>
        <end position="1066"/>
    </location>
</feature>
<evidence type="ECO:0000256" key="2">
    <source>
        <dbReference type="ARBA" id="ARBA00022692"/>
    </source>
</evidence>
<feature type="transmembrane region" description="Helical" evidence="8">
    <location>
        <begin position="1959"/>
        <end position="1978"/>
    </location>
</feature>
<keyword evidence="6" id="KW-0175">Coiled coil</keyword>
<evidence type="ECO:0000256" key="5">
    <source>
        <dbReference type="ARBA" id="ARBA00023136"/>
    </source>
</evidence>
<feature type="transmembrane region" description="Helical" evidence="8">
    <location>
        <begin position="2063"/>
        <end position="2084"/>
    </location>
</feature>
<dbReference type="InterPro" id="IPR024862">
    <property type="entry name" value="TRPV"/>
</dbReference>
<protein>
    <submittedName>
        <fullName evidence="10">Wd-40 repeat protein</fullName>
    </submittedName>
</protein>
<keyword evidence="11" id="KW-1185">Reference proteome</keyword>
<feature type="domain" description="Ion transport" evidence="9">
    <location>
        <begin position="1937"/>
        <end position="2162"/>
    </location>
</feature>
<dbReference type="InParanoid" id="A0A078AGI8"/>
<dbReference type="OrthoDB" id="533508at2759"/>
<keyword evidence="2 8" id="KW-0812">Transmembrane</keyword>
<dbReference type="Proteomes" id="UP000039865">
    <property type="component" value="Unassembled WGS sequence"/>
</dbReference>
<evidence type="ECO:0000256" key="4">
    <source>
        <dbReference type="ARBA" id="ARBA00022989"/>
    </source>
</evidence>
<feature type="region of interest" description="Disordered" evidence="7">
    <location>
        <begin position="973"/>
        <end position="994"/>
    </location>
</feature>
<dbReference type="EMBL" id="CCKQ01008508">
    <property type="protein sequence ID" value="CDW79968.1"/>
    <property type="molecule type" value="Genomic_DNA"/>
</dbReference>
<evidence type="ECO:0000256" key="1">
    <source>
        <dbReference type="ARBA" id="ARBA00004141"/>
    </source>
</evidence>
<keyword evidence="4 8" id="KW-1133">Transmembrane helix</keyword>
<dbReference type="GO" id="GO:0005216">
    <property type="term" value="F:monoatomic ion channel activity"/>
    <property type="evidence" value="ECO:0007669"/>
    <property type="project" value="InterPro"/>
</dbReference>
<keyword evidence="5 8" id="KW-0472">Membrane</keyword>
<evidence type="ECO:0000313" key="11">
    <source>
        <dbReference type="Proteomes" id="UP000039865"/>
    </source>
</evidence>
<feature type="region of interest" description="Disordered" evidence="7">
    <location>
        <begin position="1040"/>
        <end position="1066"/>
    </location>
</feature>
<feature type="compositionally biased region" description="Acidic residues" evidence="7">
    <location>
        <begin position="2321"/>
        <end position="2331"/>
    </location>
</feature>
<dbReference type="SUPFAM" id="SSF81324">
    <property type="entry name" value="Voltage-gated potassium channels"/>
    <property type="match status" value="1"/>
</dbReference>
<dbReference type="PANTHER" id="PTHR10582:SF2">
    <property type="entry name" value="INACTIVE"/>
    <property type="match status" value="1"/>
</dbReference>
<accession>A0A078AGI8</accession>
<dbReference type="Gene3D" id="1.10.287.70">
    <property type="match status" value="1"/>
</dbReference>
<sequence>MAILHHEFVYACFHPTIDDCLIALEKNYYPNDSELFQLVEEEGSFYANLIKHLEGLKDIQKLKKLSQLLGIDRKLLTIITEEDIHLKIEGENILKKESSQPLTVFNQNANPSQLFSNQRDDAKNKLEIVEREFDSSRHLHSDAGFELQEEDSQVIDREIEDRESEDILTNQEMIYDAIKFELLKRIKANMNANASSNLKLGGKNLNQIISHGIAPGIGMKLKTDEQNIDTQFLNIKLEKKQKNSVTRIQTRVTGEKTLANNNEEAQQELQFNEPKSLREERMLGTSKKKYGISIWKLNRGQQAYQQKEHPFNSCPAMSKFFISHDSQKIVLFVKNESSIPEEETISAVKILDIKTLELIDEISTYELSCIEASSITDAALVWGDRYLFIQSDVVSYFFNIDKRQIEYFFENEQSDQNKSKVLLHSIFKDNEPLMYYTINLTNKQTPNGNVDSYQLFKTQIDKNKNIFERKNKFADITSGSGVLEYTGVIGYNKRLTSIVFPGEQVYYVYNVASRSLKSIRNVQNCQVKKNCFLDDFVWIAYNDDNYDTFTSSTYSLSKKYHLSNLDLDDFSLGDIQRERGQTPQDSIVMSIGKKGEKEASSRICVNIVMQDGQNPFVNYIQETSDFVFAYPVIMYCKEFVQFVDMNHYIKLKPLHIALGLSDGNQQFRAYESIAFLTQSDERIFLNILEYSPYSYDKQYTLYKSSQSIQRPKTQYGNIIKAVFQKVKHKECKDHDYILILQYRNQILIRSFFNLFVLNIEKYIYKFPMIYLPSKYKDHPDICFYMTKDGYSTKIERLGFNGKEHKDPLSTAYELKTQSVFVFCYHNKHIYVMDDTLTLKKFEYDRRTQKLKVLKMFEFCLEYRDFLAQPVDYHDIQVSDKGVYRGLLFVPFFEQNIFNKDIGLIRADPIFNVQENELFSGPKKLTGTQYMMYIARGDKNILSNDQGNNSFEAQLQNDSMENILSEVDEQIGQDTSHNIPKYSPAKSKNVAENDPDLDKTAEVKQNSNIMQNVNGLKKSKTLHRISNSVIPNDRASQIKLAAKGTKRSPSILRSPRSNLSPTGVKSQKTTDAFDFQNVAKSTRRRVDEDHDANTNYYSKSTFKTTQNALTFNNQNNNEQVYAWIVPFLDSNVLQFTHSIKKNSNPKYQVDFSTFINNYDQILIQMNKIFYLYSKNGTFLYQVNTIREGVKNAFTIQQKGLELESVSINMTYYSFYDHSNKCFDIYQLARDRVETHELKKNLTRQKYTRLKSKLYKSQGDQPDESIDRYIKPYIFQYVKSVKEYGNLRFKDDYFNQRHISNYGQLYQLIQIRRSAINSAIKTNIRMKFEGLAQINQAKKSLIAPNKQEADNEDSKFLTEYEIMFKFYIDDEEKSEDIKQKFSLVKDHLNSKLDALDERRIFGFQILGNYLFIKRNLRLEYLKIFETDLEHGTQQYKIAQNAKAKYIHLMLDKNSHISRLMSTSQQTPELLQIIVSDERFMYVITWEIEQNIEHQMMQLEKKFDFNAGHAVCKGITERHNYIPIDNSFYDLYFGLPFKFFENIGRKCPRKAKMNMNERKLSQANKEYLDLYENNKVLKSYSYLDLCYMKAFYNLNKDQIEQKHIMTKHLNIRIKGYTFFSFIALDFNLLKEVYDEVMKIDDLTTPQTLVDNNSISQYKMLFIHMLYPDFNNMSAFDIAMRDKSPKSIELMLEMLCQLGNFSLSKFFMHHFSELFQMELVSFQNFLSSCQFQLPRMREIKVLKWVHPEDEHYLDYHTSYLGDQFYQRIKKRNFGRVLNELNDDEFEESFREQTNQSLSSEQEINKIESDIAFKDLNVDTKNVNYGILGPQIDDFIKKDTKLENMQWKKQFEVGEYKRVETFAVEFDWIFRGKNAISFIEHLAHNANDSIFAVDTIRIIVLFLWERFFYNIRNKIFIPFVFYFVLFMVQIAFIYQQKVYIMAVHRGEIKSDTSYSQEELDAWRIADYSVISVLFLLWFYFFSIEVKQVFNLKLDYILDFWNWFDVFSLGLNMAYLVRDLTESDSHSNRILSSLAALLMWLKLLYFLRLFAPTAALIRMIVEIVKDMSVFTIIYFIAIIGFADAFYILAYNLNDNEENEMFKNNFFLAIIYSYRTGLGDFVTDAFDNSEDIALWYILFIFQTVFIQIVLLNLLIAIMGDTFDKVTEKREESKLKEICEMISDYEGIMDREKEFKYSKYIIVSKVEKAQANQSSDWEGKLATLKTNLNNVVSEVRKEQKQQSENLREEVIGNSKSMEQKFMDLQSILMKQSSQLGLTLKKIDHLKDIVKKVSKKTKRGGTVVQDIIAVAGPTINLEQQEGQINMGDQADFDDEDEDDIVFDKTPDGSIHNTRNQ</sequence>
<feature type="transmembrane region" description="Helical" evidence="8">
    <location>
        <begin position="2126"/>
        <end position="2152"/>
    </location>
</feature>
<evidence type="ECO:0000256" key="6">
    <source>
        <dbReference type="SAM" id="Coils"/>
    </source>
</evidence>
<feature type="transmembrane region" description="Helical" evidence="8">
    <location>
        <begin position="1990"/>
        <end position="2011"/>
    </location>
</feature>
<feature type="transmembrane region" description="Helical" evidence="8">
    <location>
        <begin position="2031"/>
        <end position="2051"/>
    </location>
</feature>
<name>A0A078AGI8_STYLE</name>
<feature type="coiled-coil region" evidence="6">
    <location>
        <begin position="2213"/>
        <end position="2241"/>
    </location>
</feature>
<dbReference type="Pfam" id="PF00520">
    <property type="entry name" value="Ion_trans"/>
    <property type="match status" value="1"/>
</dbReference>
<evidence type="ECO:0000313" key="10">
    <source>
        <dbReference type="EMBL" id="CDW79968.1"/>
    </source>
</evidence>
<dbReference type="InterPro" id="IPR005821">
    <property type="entry name" value="Ion_trans_dom"/>
</dbReference>
<dbReference type="PANTHER" id="PTHR10582">
    <property type="entry name" value="TRANSIENT RECEPTOR POTENTIAL ION CHANNEL PROTEIN"/>
    <property type="match status" value="1"/>
</dbReference>
<evidence type="ECO:0000256" key="8">
    <source>
        <dbReference type="SAM" id="Phobius"/>
    </source>
</evidence>
<comment type="subcellular location">
    <subcellularLocation>
        <location evidence="1">Membrane</location>
        <topology evidence="1">Multi-pass membrane protein</topology>
    </subcellularLocation>
</comment>
<evidence type="ECO:0000256" key="7">
    <source>
        <dbReference type="SAM" id="MobiDB-lite"/>
    </source>
</evidence>
<feature type="region of interest" description="Disordered" evidence="7">
    <location>
        <begin position="2310"/>
        <end position="2347"/>
    </location>
</feature>
<dbReference type="GO" id="GO:0005886">
    <property type="term" value="C:plasma membrane"/>
    <property type="evidence" value="ECO:0007669"/>
    <property type="project" value="TreeGrafter"/>
</dbReference>
<gene>
    <name evidence="10" type="primary">Contig18495.g19650</name>
    <name evidence="10" type="ORF">STYLEM_8960</name>
</gene>
<keyword evidence="3" id="KW-0677">Repeat</keyword>
<dbReference type="GO" id="GO:0098703">
    <property type="term" value="P:calcium ion import across plasma membrane"/>
    <property type="evidence" value="ECO:0007669"/>
    <property type="project" value="TreeGrafter"/>
</dbReference>